<evidence type="ECO:0000313" key="4">
    <source>
        <dbReference type="Proteomes" id="UP000605148"/>
    </source>
</evidence>
<organism evidence="3 4">
    <name type="scientific">Roseibium aquae</name>
    <dbReference type="NCBI Taxonomy" id="1323746"/>
    <lineage>
        <taxon>Bacteria</taxon>
        <taxon>Pseudomonadati</taxon>
        <taxon>Pseudomonadota</taxon>
        <taxon>Alphaproteobacteria</taxon>
        <taxon>Hyphomicrobiales</taxon>
        <taxon>Stappiaceae</taxon>
        <taxon>Roseibium</taxon>
    </lineage>
</organism>
<feature type="domain" description="PilZ" evidence="2">
    <location>
        <begin position="34"/>
        <end position="105"/>
    </location>
</feature>
<evidence type="ECO:0000313" key="3">
    <source>
        <dbReference type="EMBL" id="GGB49941.1"/>
    </source>
</evidence>
<dbReference type="Proteomes" id="UP000605148">
    <property type="component" value="Unassembled WGS sequence"/>
</dbReference>
<feature type="region of interest" description="Disordered" evidence="1">
    <location>
        <begin position="144"/>
        <end position="169"/>
    </location>
</feature>
<comment type="caution">
    <text evidence="3">The sequence shown here is derived from an EMBL/GenBank/DDBJ whole genome shotgun (WGS) entry which is preliminary data.</text>
</comment>
<dbReference type="SUPFAM" id="SSF141371">
    <property type="entry name" value="PilZ domain-like"/>
    <property type="match status" value="1"/>
</dbReference>
<dbReference type="RefSeq" id="WP_188656273.1">
    <property type="nucleotide sequence ID" value="NZ_BMFA01000006.1"/>
</dbReference>
<dbReference type="InterPro" id="IPR009875">
    <property type="entry name" value="PilZ_domain"/>
</dbReference>
<gene>
    <name evidence="3" type="ORF">GCM10011316_22570</name>
</gene>
<proteinExistence type="predicted"/>
<feature type="compositionally biased region" description="Basic residues" evidence="1">
    <location>
        <begin position="160"/>
        <end position="169"/>
    </location>
</feature>
<reference evidence="3" key="2">
    <citation type="submission" date="2020-09" db="EMBL/GenBank/DDBJ databases">
        <authorList>
            <person name="Sun Q."/>
            <person name="Zhou Y."/>
        </authorList>
    </citation>
    <scope>NUCLEOTIDE SEQUENCE</scope>
    <source>
        <strain evidence="3">CGMCC 1.12426</strain>
    </source>
</reference>
<feature type="compositionally biased region" description="Acidic residues" evidence="1">
    <location>
        <begin position="1"/>
        <end position="18"/>
    </location>
</feature>
<reference evidence="3" key="1">
    <citation type="journal article" date="2014" name="Int. J. Syst. Evol. Microbiol.">
        <title>Complete genome sequence of Corynebacterium casei LMG S-19264T (=DSM 44701T), isolated from a smear-ripened cheese.</title>
        <authorList>
            <consortium name="US DOE Joint Genome Institute (JGI-PGF)"/>
            <person name="Walter F."/>
            <person name="Albersmeier A."/>
            <person name="Kalinowski J."/>
            <person name="Ruckert C."/>
        </authorList>
    </citation>
    <scope>NUCLEOTIDE SEQUENCE</scope>
    <source>
        <strain evidence="3">CGMCC 1.12426</strain>
    </source>
</reference>
<dbReference type="Pfam" id="PF07238">
    <property type="entry name" value="PilZ"/>
    <property type="match status" value="1"/>
</dbReference>
<evidence type="ECO:0000259" key="2">
    <source>
        <dbReference type="Pfam" id="PF07238"/>
    </source>
</evidence>
<dbReference type="EMBL" id="BMFA01000006">
    <property type="protein sequence ID" value="GGB49941.1"/>
    <property type="molecule type" value="Genomic_DNA"/>
</dbReference>
<protein>
    <recommendedName>
        <fullName evidence="2">PilZ domain-containing protein</fullName>
    </recommendedName>
</protein>
<name>A0A916TKG9_9HYPH</name>
<feature type="region of interest" description="Disordered" evidence="1">
    <location>
        <begin position="1"/>
        <end position="27"/>
    </location>
</feature>
<dbReference type="AlphaFoldDB" id="A0A916TKG9"/>
<sequence length="169" mass="19236">MAVSDETDNPQDGSDDPQAENAYFDADLPRERRSRVLKKGKLIFDGGLRSVPVLVRNISNSGAKLQFEQAYLLPKVFTLHIELDDFEVECERRWENGLHCGVAFVGDKKYVGRERVQVLKPSDHELVEKIDADRVTLDGYYQRAHTPGQAAPREPTPPKSTRRVFGKRR</sequence>
<evidence type="ECO:0000256" key="1">
    <source>
        <dbReference type="SAM" id="MobiDB-lite"/>
    </source>
</evidence>
<dbReference type="GO" id="GO:0035438">
    <property type="term" value="F:cyclic-di-GMP binding"/>
    <property type="evidence" value="ECO:0007669"/>
    <property type="project" value="InterPro"/>
</dbReference>
<keyword evidence="4" id="KW-1185">Reference proteome</keyword>
<accession>A0A916TKG9</accession>